<dbReference type="Proteomes" id="UP001642484">
    <property type="component" value="Unassembled WGS sequence"/>
</dbReference>
<protein>
    <submittedName>
        <fullName evidence="1">Uncharacterized protein</fullName>
    </submittedName>
</protein>
<sequence length="253" mass="28427">MRIANVSCDEVPLVLNSLCLSLEQLREMKVWRSKDHLSFTFAFHYLRQLPPDVHDEVPVLLAKMMNRPCGIHVGKASNLKKKLLSCLLRDGVIVEMDSNECSVKLTDKGVHLVETCVDVTGGLKFLDRPPKEVKPLDMSTYEVVLELQAAGFQQRVVSAKESKRCKKLPFTDGGKKEWLTKEGSLSVSHLYLVALLTASEHGKDVPHFEKELVYKQLLGLSCESQVTQKRAPRKNFSSLVRTSALNCSCLTHH</sequence>
<evidence type="ECO:0000313" key="1">
    <source>
        <dbReference type="EMBL" id="CAK9065535.1"/>
    </source>
</evidence>
<organism evidence="1 2">
    <name type="scientific">Durusdinium trenchii</name>
    <dbReference type="NCBI Taxonomy" id="1381693"/>
    <lineage>
        <taxon>Eukaryota</taxon>
        <taxon>Sar</taxon>
        <taxon>Alveolata</taxon>
        <taxon>Dinophyceae</taxon>
        <taxon>Suessiales</taxon>
        <taxon>Symbiodiniaceae</taxon>
        <taxon>Durusdinium</taxon>
    </lineage>
</organism>
<accession>A0ABP0NP36</accession>
<name>A0ABP0NP36_9DINO</name>
<evidence type="ECO:0000313" key="2">
    <source>
        <dbReference type="Proteomes" id="UP001642484"/>
    </source>
</evidence>
<keyword evidence="2" id="KW-1185">Reference proteome</keyword>
<reference evidence="1 2" key="1">
    <citation type="submission" date="2024-02" db="EMBL/GenBank/DDBJ databases">
        <authorList>
            <person name="Chen Y."/>
            <person name="Shah S."/>
            <person name="Dougan E. K."/>
            <person name="Thang M."/>
            <person name="Chan C."/>
        </authorList>
    </citation>
    <scope>NUCLEOTIDE SEQUENCE [LARGE SCALE GENOMIC DNA]</scope>
</reference>
<dbReference type="EMBL" id="CAXAMN010022021">
    <property type="protein sequence ID" value="CAK9065535.1"/>
    <property type="molecule type" value="Genomic_DNA"/>
</dbReference>
<comment type="caution">
    <text evidence="1">The sequence shown here is derived from an EMBL/GenBank/DDBJ whole genome shotgun (WGS) entry which is preliminary data.</text>
</comment>
<gene>
    <name evidence="1" type="ORF">CCMP2556_LOCUS32216</name>
</gene>
<proteinExistence type="predicted"/>